<feature type="transmembrane region" description="Helical" evidence="1">
    <location>
        <begin position="104"/>
        <end position="123"/>
    </location>
</feature>
<feature type="transmembrane region" description="Helical" evidence="1">
    <location>
        <begin position="69"/>
        <end position="92"/>
    </location>
</feature>
<dbReference type="AlphaFoldDB" id="A0A8C4JPS9"/>
<dbReference type="Gene3D" id="3.40.50.720">
    <property type="entry name" value="NAD(P)-binding Rossmann-like Domain"/>
    <property type="match status" value="1"/>
</dbReference>
<accession>A0A8C4JPS9</accession>
<dbReference type="Proteomes" id="UP000694423">
    <property type="component" value="Unplaced"/>
</dbReference>
<organism evidence="2 3">
    <name type="scientific">Dromaius novaehollandiae</name>
    <name type="common">Emu</name>
    <dbReference type="NCBI Taxonomy" id="8790"/>
    <lineage>
        <taxon>Eukaryota</taxon>
        <taxon>Metazoa</taxon>
        <taxon>Chordata</taxon>
        <taxon>Craniata</taxon>
        <taxon>Vertebrata</taxon>
        <taxon>Euteleostomi</taxon>
        <taxon>Archelosauria</taxon>
        <taxon>Archosauria</taxon>
        <taxon>Dinosauria</taxon>
        <taxon>Saurischia</taxon>
        <taxon>Theropoda</taxon>
        <taxon>Coelurosauria</taxon>
        <taxon>Aves</taxon>
        <taxon>Palaeognathae</taxon>
        <taxon>Casuariiformes</taxon>
        <taxon>Dromaiidae</taxon>
        <taxon>Dromaius</taxon>
    </lineage>
</organism>
<evidence type="ECO:0000256" key="1">
    <source>
        <dbReference type="SAM" id="Phobius"/>
    </source>
</evidence>
<protein>
    <submittedName>
        <fullName evidence="2">Uncharacterized protein</fullName>
    </submittedName>
</protein>
<proteinExistence type="predicted"/>
<keyword evidence="1" id="KW-0472">Membrane</keyword>
<evidence type="ECO:0000313" key="2">
    <source>
        <dbReference type="Ensembl" id="ENSDNVP00000012612.1"/>
    </source>
</evidence>
<evidence type="ECO:0000313" key="3">
    <source>
        <dbReference type="Proteomes" id="UP000694423"/>
    </source>
</evidence>
<keyword evidence="1" id="KW-0812">Transmembrane</keyword>
<name>A0A8C4JPS9_DRONO</name>
<feature type="transmembrane region" description="Helical" evidence="1">
    <location>
        <begin position="188"/>
        <end position="208"/>
    </location>
</feature>
<keyword evidence="1" id="KW-1133">Transmembrane helix</keyword>
<sequence>MGLYLNRDKYSSLGHLPLGNRFVSHVYLIVFERWDMSEKQWVSIAFLTISIDQKINWKKFRYIFYQYSFFHFCTSLVSLSLIQVLCSSFILYPFQFEKLGYRKPWIHIPVLLVHIAATVMEYLHLALKPFFSFTPFLTRNEVWHVTVTHTFRIDKARSQLGYKPKKFSLADSVDHYLKTRPIGQDDHTFFKMLFAFSILLSLVFLSFFS</sequence>
<dbReference type="Ensembl" id="ENSDNVT00000015200.1">
    <property type="protein sequence ID" value="ENSDNVP00000012612.1"/>
    <property type="gene ID" value="ENSDNVG00000008909.1"/>
</dbReference>
<reference evidence="2" key="2">
    <citation type="submission" date="2025-09" db="UniProtKB">
        <authorList>
            <consortium name="Ensembl"/>
        </authorList>
    </citation>
    <scope>IDENTIFICATION</scope>
</reference>
<reference evidence="2" key="1">
    <citation type="submission" date="2025-08" db="UniProtKB">
        <authorList>
            <consortium name="Ensembl"/>
        </authorList>
    </citation>
    <scope>IDENTIFICATION</scope>
</reference>
<keyword evidence="3" id="KW-1185">Reference proteome</keyword>